<dbReference type="Proteomes" id="UP000236752">
    <property type="component" value="Unassembled WGS sequence"/>
</dbReference>
<keyword evidence="3" id="KW-1185">Reference proteome</keyword>
<feature type="transmembrane region" description="Helical" evidence="1">
    <location>
        <begin position="132"/>
        <end position="152"/>
    </location>
</feature>
<dbReference type="Pfam" id="PF06496">
    <property type="entry name" value="DUF1097"/>
    <property type="match status" value="1"/>
</dbReference>
<dbReference type="InterPro" id="IPR009476">
    <property type="entry name" value="DUF1097"/>
</dbReference>
<name>A0A1H5S8F3_9RHOB</name>
<organism evidence="2 3">
    <name type="scientific">Thalassococcus halodurans</name>
    <dbReference type="NCBI Taxonomy" id="373675"/>
    <lineage>
        <taxon>Bacteria</taxon>
        <taxon>Pseudomonadati</taxon>
        <taxon>Pseudomonadota</taxon>
        <taxon>Alphaproteobacteria</taxon>
        <taxon>Rhodobacterales</taxon>
        <taxon>Roseobacteraceae</taxon>
        <taxon>Thalassococcus</taxon>
    </lineage>
</organism>
<proteinExistence type="predicted"/>
<evidence type="ECO:0008006" key="4">
    <source>
        <dbReference type="Google" id="ProtNLM"/>
    </source>
</evidence>
<dbReference type="AlphaFoldDB" id="A0A1H5S8F3"/>
<accession>A0A1H5S8F3</accession>
<dbReference type="OrthoDB" id="7861714at2"/>
<evidence type="ECO:0000313" key="3">
    <source>
        <dbReference type="Proteomes" id="UP000236752"/>
    </source>
</evidence>
<keyword evidence="1" id="KW-1133">Transmembrane helix</keyword>
<feature type="transmembrane region" description="Helical" evidence="1">
    <location>
        <begin position="6"/>
        <end position="38"/>
    </location>
</feature>
<evidence type="ECO:0000313" key="2">
    <source>
        <dbReference type="EMBL" id="SEF46248.1"/>
    </source>
</evidence>
<keyword evidence="1" id="KW-0812">Transmembrane</keyword>
<sequence>MNLVTALAIVIGALAVVATYICLGLGTGLQIWALFIAWGSFFHTGGDNDALVKSLTAHVWGIIVATVALFVVGTVGGGALMASVIVGISVVVLILGAHVPALGAIPAGVYGYASTAAFMLLTGVALTEMNALLSAAGIIAVSMILGGIFGIVSGKIAGALAK</sequence>
<feature type="transmembrane region" description="Helical" evidence="1">
    <location>
        <begin position="78"/>
        <end position="97"/>
    </location>
</feature>
<evidence type="ECO:0000256" key="1">
    <source>
        <dbReference type="SAM" id="Phobius"/>
    </source>
</evidence>
<dbReference type="RefSeq" id="WP_103908548.1">
    <property type="nucleotide sequence ID" value="NZ_FNUZ01000001.1"/>
</dbReference>
<keyword evidence="1" id="KW-0472">Membrane</keyword>
<protein>
    <recommendedName>
        <fullName evidence="4">DUF1097 domain-containing protein</fullName>
    </recommendedName>
</protein>
<gene>
    <name evidence="2" type="ORF">SAMN04488045_0122</name>
</gene>
<reference evidence="2 3" key="1">
    <citation type="submission" date="2016-10" db="EMBL/GenBank/DDBJ databases">
        <authorList>
            <person name="de Groot N.N."/>
        </authorList>
    </citation>
    <scope>NUCLEOTIDE SEQUENCE [LARGE SCALE GENOMIC DNA]</scope>
    <source>
        <strain evidence="2 3">DSM 26915</strain>
    </source>
</reference>
<dbReference type="EMBL" id="FNUZ01000001">
    <property type="protein sequence ID" value="SEF46248.1"/>
    <property type="molecule type" value="Genomic_DNA"/>
</dbReference>
<feature type="transmembrane region" description="Helical" evidence="1">
    <location>
        <begin position="50"/>
        <end position="72"/>
    </location>
</feature>
<feature type="transmembrane region" description="Helical" evidence="1">
    <location>
        <begin position="109"/>
        <end position="126"/>
    </location>
</feature>